<dbReference type="RefSeq" id="WP_367722568.1">
    <property type="nucleotide sequence ID" value="NZ_JBFOCH010000001.1"/>
</dbReference>
<proteinExistence type="predicted"/>
<feature type="domain" description="ABM" evidence="2">
    <location>
        <begin position="4"/>
        <end position="101"/>
    </location>
</feature>
<organism evidence="3 4">
    <name type="scientific">Mesorhizobium marinum</name>
    <dbReference type="NCBI Taxonomy" id="3228790"/>
    <lineage>
        <taxon>Bacteria</taxon>
        <taxon>Pseudomonadati</taxon>
        <taxon>Pseudomonadota</taxon>
        <taxon>Alphaproteobacteria</taxon>
        <taxon>Hyphomicrobiales</taxon>
        <taxon>Phyllobacteriaceae</taxon>
        <taxon>Mesorhizobium</taxon>
    </lineage>
</organism>
<sequence>MPQICIVVEYETNEGAEEEFTALAMDHARRTLIEEPGCLRFDVTKPLDENGRPIANAVMLNEIFTDEAAFAAHGDNPRLAVLRNATAPLVKSRRRVVSNIVNGPAEETGMAPDQLNASNDG</sequence>
<name>A0ABV3QWM7_9HYPH</name>
<dbReference type="EC" id="1.-.-.-" evidence="3"/>
<dbReference type="Pfam" id="PF03992">
    <property type="entry name" value="ABM"/>
    <property type="match status" value="1"/>
</dbReference>
<dbReference type="InterPro" id="IPR011008">
    <property type="entry name" value="Dimeric_a/b-barrel"/>
</dbReference>
<evidence type="ECO:0000313" key="3">
    <source>
        <dbReference type="EMBL" id="MEW9805471.1"/>
    </source>
</evidence>
<keyword evidence="3" id="KW-0560">Oxidoreductase</keyword>
<dbReference type="SUPFAM" id="SSF54909">
    <property type="entry name" value="Dimeric alpha+beta barrel"/>
    <property type="match status" value="1"/>
</dbReference>
<gene>
    <name evidence="3" type="ORF">ABUE31_05680</name>
</gene>
<dbReference type="GO" id="GO:0004497">
    <property type="term" value="F:monooxygenase activity"/>
    <property type="evidence" value="ECO:0007669"/>
    <property type="project" value="UniProtKB-KW"/>
</dbReference>
<comment type="caution">
    <text evidence="3">The sequence shown here is derived from an EMBL/GenBank/DDBJ whole genome shotgun (WGS) entry which is preliminary data.</text>
</comment>
<accession>A0ABV3QWM7</accession>
<evidence type="ECO:0000313" key="4">
    <source>
        <dbReference type="Proteomes" id="UP001556196"/>
    </source>
</evidence>
<dbReference type="EMBL" id="JBFOCI010000002">
    <property type="protein sequence ID" value="MEW9805471.1"/>
    <property type="molecule type" value="Genomic_DNA"/>
</dbReference>
<dbReference type="PROSITE" id="PS51725">
    <property type="entry name" value="ABM"/>
    <property type="match status" value="1"/>
</dbReference>
<dbReference type="Proteomes" id="UP001556196">
    <property type="component" value="Unassembled WGS sequence"/>
</dbReference>
<keyword evidence="4" id="KW-1185">Reference proteome</keyword>
<dbReference type="Gene3D" id="3.30.70.100">
    <property type="match status" value="1"/>
</dbReference>
<protein>
    <submittedName>
        <fullName evidence="3">Quinol monooxygenase</fullName>
        <ecNumber evidence="3">1.-.-.-</ecNumber>
    </submittedName>
</protein>
<evidence type="ECO:0000256" key="1">
    <source>
        <dbReference type="SAM" id="MobiDB-lite"/>
    </source>
</evidence>
<feature type="region of interest" description="Disordered" evidence="1">
    <location>
        <begin position="101"/>
        <end position="121"/>
    </location>
</feature>
<evidence type="ECO:0000259" key="2">
    <source>
        <dbReference type="PROSITE" id="PS51725"/>
    </source>
</evidence>
<dbReference type="InterPro" id="IPR007138">
    <property type="entry name" value="ABM_dom"/>
</dbReference>
<keyword evidence="3" id="KW-0503">Monooxygenase</keyword>
<reference evidence="3 4" key="1">
    <citation type="submission" date="2024-06" db="EMBL/GenBank/DDBJ databases">
        <authorList>
            <person name="Tuo L."/>
        </authorList>
    </citation>
    <scope>NUCLEOTIDE SEQUENCE [LARGE SCALE GENOMIC DNA]</scope>
    <source>
        <strain evidence="3 4">ZMM04-5</strain>
    </source>
</reference>